<accession>A0A094W985</accession>
<organism evidence="1 2">
    <name type="scientific">Leptospirillum ferriphilum</name>
    <dbReference type="NCBI Taxonomy" id="178606"/>
    <lineage>
        <taxon>Bacteria</taxon>
        <taxon>Pseudomonadati</taxon>
        <taxon>Nitrospirota</taxon>
        <taxon>Nitrospiria</taxon>
        <taxon>Nitrospirales</taxon>
        <taxon>Nitrospiraceae</taxon>
        <taxon>Leptospirillum</taxon>
    </lineage>
</organism>
<reference evidence="1 2" key="1">
    <citation type="submission" date="2014-06" db="EMBL/GenBank/DDBJ databases">
        <title>Draft genome sequence of iron oxidizing acidophile Leptospirillum ferriphilum DSM14647.</title>
        <authorList>
            <person name="Cardenas J.P."/>
            <person name="Lazcano M."/>
            <person name="Ossandon F.J."/>
            <person name="Corbett M."/>
            <person name="Holmes D.S."/>
            <person name="Watkin E."/>
        </authorList>
    </citation>
    <scope>NUCLEOTIDE SEQUENCE [LARGE SCALE GENOMIC DNA]</scope>
    <source>
        <strain evidence="1 2">DSM 14647</strain>
    </source>
</reference>
<dbReference type="Proteomes" id="UP000029452">
    <property type="component" value="Unassembled WGS sequence"/>
</dbReference>
<dbReference type="EMBL" id="JPGK01000009">
    <property type="protein sequence ID" value="KGA93040.1"/>
    <property type="molecule type" value="Genomic_DNA"/>
</dbReference>
<dbReference type="AlphaFoldDB" id="A0A094W985"/>
<name>A0A094W985_9BACT</name>
<gene>
    <name evidence="1" type="ORF">LptCag_0900</name>
</gene>
<protein>
    <submittedName>
        <fullName evidence="1">Uncharacterized protein</fullName>
    </submittedName>
</protein>
<dbReference type="PATRIC" id="fig|178606.4.peg.2237"/>
<proteinExistence type="predicted"/>
<comment type="caution">
    <text evidence="1">The sequence shown here is derived from an EMBL/GenBank/DDBJ whole genome shotgun (WGS) entry which is preliminary data.</text>
</comment>
<evidence type="ECO:0000313" key="1">
    <source>
        <dbReference type="EMBL" id="KGA93040.1"/>
    </source>
</evidence>
<evidence type="ECO:0000313" key="2">
    <source>
        <dbReference type="Proteomes" id="UP000029452"/>
    </source>
</evidence>
<sequence length="78" mass="9422">MREDGDCFLRLFSREEGVFCVRSSKTSRFFLHFLEFLESVQTRKRIDSQKYSGTLTKNNSFRVQDHPSWHLFSRREGR</sequence>